<reference evidence="1" key="2">
    <citation type="journal article" date="2015" name="Fish Shellfish Immunol.">
        <title>Early steps in the European eel (Anguilla anguilla)-Vibrio vulnificus interaction in the gills: Role of the RtxA13 toxin.</title>
        <authorList>
            <person name="Callol A."/>
            <person name="Pajuelo D."/>
            <person name="Ebbesson L."/>
            <person name="Teles M."/>
            <person name="MacKenzie S."/>
            <person name="Amaro C."/>
        </authorList>
    </citation>
    <scope>NUCLEOTIDE SEQUENCE</scope>
</reference>
<dbReference type="AlphaFoldDB" id="A0A0E9SM77"/>
<evidence type="ECO:0000313" key="1">
    <source>
        <dbReference type="EMBL" id="JAH41750.1"/>
    </source>
</evidence>
<protein>
    <submittedName>
        <fullName evidence="1">Uncharacterized protein</fullName>
    </submittedName>
</protein>
<dbReference type="EMBL" id="GBXM01066827">
    <property type="protein sequence ID" value="JAH41750.1"/>
    <property type="molecule type" value="Transcribed_RNA"/>
</dbReference>
<accession>A0A0E9SM77</accession>
<proteinExistence type="predicted"/>
<reference evidence="1" key="1">
    <citation type="submission" date="2014-11" db="EMBL/GenBank/DDBJ databases">
        <authorList>
            <person name="Amaro Gonzalez C."/>
        </authorList>
    </citation>
    <scope>NUCLEOTIDE SEQUENCE</scope>
</reference>
<name>A0A0E9SM77_ANGAN</name>
<sequence>MGCCLGQLSLKKVIIHREGLSLK</sequence>
<organism evidence="1">
    <name type="scientific">Anguilla anguilla</name>
    <name type="common">European freshwater eel</name>
    <name type="synonym">Muraena anguilla</name>
    <dbReference type="NCBI Taxonomy" id="7936"/>
    <lineage>
        <taxon>Eukaryota</taxon>
        <taxon>Metazoa</taxon>
        <taxon>Chordata</taxon>
        <taxon>Craniata</taxon>
        <taxon>Vertebrata</taxon>
        <taxon>Euteleostomi</taxon>
        <taxon>Actinopterygii</taxon>
        <taxon>Neopterygii</taxon>
        <taxon>Teleostei</taxon>
        <taxon>Anguilliformes</taxon>
        <taxon>Anguillidae</taxon>
        <taxon>Anguilla</taxon>
    </lineage>
</organism>